<keyword evidence="9" id="KW-1185">Reference proteome</keyword>
<evidence type="ECO:0000256" key="4">
    <source>
        <dbReference type="ARBA" id="ARBA00023143"/>
    </source>
</evidence>
<comment type="caution">
    <text evidence="8">The sequence shown here is derived from an EMBL/GenBank/DDBJ whole genome shotgun (WGS) entry which is preliminary data.</text>
</comment>
<dbReference type="PIRSF" id="PIRSF002889">
    <property type="entry name" value="Rod_FlgB"/>
    <property type="match status" value="1"/>
</dbReference>
<dbReference type="InterPro" id="IPR001444">
    <property type="entry name" value="Flag_bb_rod_N"/>
</dbReference>
<accession>A0A419A7W8</accession>
<organism evidence="8 9">
    <name type="scientific">Paracoccus siganidrum</name>
    <dbReference type="NCBI Taxonomy" id="1276757"/>
    <lineage>
        <taxon>Bacteria</taxon>
        <taxon>Pseudomonadati</taxon>
        <taxon>Pseudomonadota</taxon>
        <taxon>Alphaproteobacteria</taxon>
        <taxon>Rhodobacterales</taxon>
        <taxon>Paracoccaceae</taxon>
        <taxon>Paracoccus</taxon>
    </lineage>
</organism>
<dbReference type="GO" id="GO:0071973">
    <property type="term" value="P:bacterial-type flagellum-dependent cell motility"/>
    <property type="evidence" value="ECO:0007669"/>
    <property type="project" value="InterPro"/>
</dbReference>
<dbReference type="Proteomes" id="UP000283587">
    <property type="component" value="Unassembled WGS sequence"/>
</dbReference>
<dbReference type="RefSeq" id="WP_119897788.1">
    <property type="nucleotide sequence ID" value="NZ_QNRC01000005.1"/>
</dbReference>
<evidence type="ECO:0000256" key="6">
    <source>
        <dbReference type="PIRNR" id="PIRNR002889"/>
    </source>
</evidence>
<keyword evidence="4 6" id="KW-0975">Bacterial flagellum</keyword>
<evidence type="ECO:0000256" key="3">
    <source>
        <dbReference type="ARBA" id="ARBA00014376"/>
    </source>
</evidence>
<dbReference type="NCBIfam" id="NF009270">
    <property type="entry name" value="PRK12627.1"/>
    <property type="match status" value="1"/>
</dbReference>
<sequence length="128" mass="14447">MFEKIEMMRMARAMTAHAAERQVVVARNIANSDTPGFKARDIQDFASRYRDTLPEPRQTRARHIATPGWSPAAARQVATETGVSPNGNSVSLEEEMVKLAETRREHEMSIGIYRSALNMMRTSIGRRN</sequence>
<dbReference type="Pfam" id="PF00460">
    <property type="entry name" value="Flg_bb_rod"/>
    <property type="match status" value="1"/>
</dbReference>
<evidence type="ECO:0000256" key="1">
    <source>
        <dbReference type="ARBA" id="ARBA00004117"/>
    </source>
</evidence>
<feature type="domain" description="Flagellar basal body rod protein N-terminal" evidence="7">
    <location>
        <begin position="18"/>
        <end position="38"/>
    </location>
</feature>
<reference evidence="9" key="1">
    <citation type="submission" date="2018-09" db="EMBL/GenBank/DDBJ databases">
        <title>Paracoccus onubensis nov. sp. a moderate halophilic bacterium isolated from Gruta de las Maravillas (Aracena, Spain).</title>
        <authorList>
            <person name="Jurado V."/>
            <person name="Gutierrez-Patricio S."/>
            <person name="Gonzalez-Pimentel J.L."/>
            <person name="Miller A.Z."/>
            <person name="Laiz L."/>
            <person name="Saiz-Jimenez C."/>
        </authorList>
    </citation>
    <scope>NUCLEOTIDE SEQUENCE [LARGE SCALE GENOMIC DNA]</scope>
    <source>
        <strain evidence="9">DSM 26381</strain>
    </source>
</reference>
<dbReference type="OrthoDB" id="9788334at2"/>
<comment type="subunit">
    <text evidence="6">The basal body constitutes a major portion of the flagellar organelle and consists of a number of rings mounted on a central rod.</text>
</comment>
<proteinExistence type="inferred from homology"/>
<dbReference type="InterPro" id="IPR006300">
    <property type="entry name" value="FlgB"/>
</dbReference>
<comment type="similarity">
    <text evidence="2 6">Belongs to the flagella basal body rod proteins family.</text>
</comment>
<name>A0A419A7W8_9RHOB</name>
<evidence type="ECO:0000313" key="8">
    <source>
        <dbReference type="EMBL" id="RJL16655.1"/>
    </source>
</evidence>
<evidence type="ECO:0000256" key="2">
    <source>
        <dbReference type="ARBA" id="ARBA00009677"/>
    </source>
</evidence>
<evidence type="ECO:0000313" key="9">
    <source>
        <dbReference type="Proteomes" id="UP000283587"/>
    </source>
</evidence>
<protein>
    <recommendedName>
        <fullName evidence="3 6">Flagellar basal body rod protein FlgB</fullName>
    </recommendedName>
</protein>
<dbReference type="EMBL" id="QZEW01000030">
    <property type="protein sequence ID" value="RJL16655.1"/>
    <property type="molecule type" value="Genomic_DNA"/>
</dbReference>
<evidence type="ECO:0000256" key="5">
    <source>
        <dbReference type="ARBA" id="ARBA00024934"/>
    </source>
</evidence>
<gene>
    <name evidence="8" type="ORF">D3P05_08725</name>
</gene>
<dbReference type="GO" id="GO:0030694">
    <property type="term" value="C:bacterial-type flagellum basal body, rod"/>
    <property type="evidence" value="ECO:0007669"/>
    <property type="project" value="InterPro"/>
</dbReference>
<evidence type="ECO:0000259" key="7">
    <source>
        <dbReference type="Pfam" id="PF00460"/>
    </source>
</evidence>
<comment type="subcellular location">
    <subcellularLocation>
        <location evidence="1 6">Bacterial flagellum basal body</location>
    </subcellularLocation>
</comment>
<comment type="function">
    <text evidence="5 6">Structural component of flagellum, the bacterial motility apparatus. Part of the rod structure of flagellar basal body.</text>
</comment>
<dbReference type="AlphaFoldDB" id="A0A419A7W8"/>